<evidence type="ECO:0000256" key="2">
    <source>
        <dbReference type="SAM" id="SignalP"/>
    </source>
</evidence>
<name>A0A814JT11_9BILA</name>
<feature type="transmembrane region" description="Helical" evidence="1">
    <location>
        <begin position="463"/>
        <end position="484"/>
    </location>
</feature>
<evidence type="ECO:0008006" key="5">
    <source>
        <dbReference type="Google" id="ProtNLM"/>
    </source>
</evidence>
<feature type="signal peptide" evidence="2">
    <location>
        <begin position="1"/>
        <end position="21"/>
    </location>
</feature>
<dbReference type="SUPFAM" id="SSF81321">
    <property type="entry name" value="Family A G protein-coupled receptor-like"/>
    <property type="match status" value="1"/>
</dbReference>
<keyword evidence="1" id="KW-0472">Membrane</keyword>
<organism evidence="3 4">
    <name type="scientific">Brachionus calyciflorus</name>
    <dbReference type="NCBI Taxonomy" id="104777"/>
    <lineage>
        <taxon>Eukaryota</taxon>
        <taxon>Metazoa</taxon>
        <taxon>Spiralia</taxon>
        <taxon>Gnathifera</taxon>
        <taxon>Rotifera</taxon>
        <taxon>Eurotatoria</taxon>
        <taxon>Monogononta</taxon>
        <taxon>Pseudotrocha</taxon>
        <taxon>Ploima</taxon>
        <taxon>Brachionidae</taxon>
        <taxon>Brachionus</taxon>
    </lineage>
</organism>
<dbReference type="Gene3D" id="1.20.1070.10">
    <property type="entry name" value="Rhodopsin 7-helix transmembrane proteins"/>
    <property type="match status" value="1"/>
</dbReference>
<proteinExistence type="predicted"/>
<evidence type="ECO:0000313" key="3">
    <source>
        <dbReference type="EMBL" id="CAF1039947.1"/>
    </source>
</evidence>
<evidence type="ECO:0000256" key="1">
    <source>
        <dbReference type="SAM" id="Phobius"/>
    </source>
</evidence>
<keyword evidence="2" id="KW-0732">Signal</keyword>
<dbReference type="EMBL" id="CAJNOC010005010">
    <property type="protein sequence ID" value="CAF1039947.1"/>
    <property type="molecule type" value="Genomic_DNA"/>
</dbReference>
<feature type="transmembrane region" description="Helical" evidence="1">
    <location>
        <begin position="678"/>
        <end position="703"/>
    </location>
</feature>
<gene>
    <name evidence="3" type="ORF">OXX778_LOCUS18298</name>
</gene>
<feature type="transmembrane region" description="Helical" evidence="1">
    <location>
        <begin position="517"/>
        <end position="538"/>
    </location>
</feature>
<evidence type="ECO:0000313" key="4">
    <source>
        <dbReference type="Proteomes" id="UP000663879"/>
    </source>
</evidence>
<feature type="transmembrane region" description="Helical" evidence="1">
    <location>
        <begin position="422"/>
        <end position="443"/>
    </location>
</feature>
<comment type="caution">
    <text evidence="3">The sequence shown here is derived from an EMBL/GenBank/DDBJ whole genome shotgun (WGS) entry which is preliminary data.</text>
</comment>
<sequence length="774" mass="91692">MSIKILLFYIYLSKIFVFAKADEHCEKVSFKIISTSKFFESTRIRVSFNLKTNFDEVKILCIQNISFYDIEALTVEAKSQKLIIEDTFYLEKLPKNNSYAQAPLSITFNNFKGLKSSLRNLFKNFKLNNYNSFIVTFYNSYLQTIGPCDLTDGKAGFFHSTNQLDFAYTCKYSKSICPLIFQNSIINKIRLYGLANNFFKKNLVGFKELNIKNINFTLKYLEMFIFHANLNRTLTSESIFKNVKQLTLNGIIDNISPNEFEMLINMYILRLYVENLKYFIYENWKSLSRLNHLKNQKILYIEFKNSHDFQIITFSDQDFCLFEKFPHSNLVYPVFTQRTILENCTCSLLWLLKDTYRLDFNLNPAYTNYLAKNYEPCVEKKYFELTLNKCNFTWRLWLCNKTNFEIVKEYGTLDREYYSFRIVYILIIFFPILSTTGFLTNFLNLKIFSSIKSDLKACRFSIFMHKLIIVNSTLNCVYCLIILLHMMNKCVTRNGIFCSQINRLVTIQYFDKFAVEIIGNLIKTLSNIMTILISLNRYLTLNEKIKSHFRKNPKIIKFLKFFLIILMSIFCLIFIIERSLNVRINTFHANLNDFGQYSEYPDKNLFPDQKYRTILPQIINKLTIALYITLFVLNDLLFLIAMMIIEIFILITARRFYNSKIRLTKKRLFYKCERKVTCVILIYLLVNFVFKLFEFLINAFIAYERLSFGFNSNGCLKTAKFCSNLQEVGELFFLITIIFPTIAYYYLNKNFRCHLKTLVSAFYTIKSNAENSKN</sequence>
<reference evidence="3" key="1">
    <citation type="submission" date="2021-02" db="EMBL/GenBank/DDBJ databases">
        <authorList>
            <person name="Nowell W R."/>
        </authorList>
    </citation>
    <scope>NUCLEOTIDE SEQUENCE</scope>
    <source>
        <strain evidence="3">Ploen Becks lab</strain>
    </source>
</reference>
<accession>A0A814JT11</accession>
<keyword evidence="1" id="KW-0812">Transmembrane</keyword>
<keyword evidence="4" id="KW-1185">Reference proteome</keyword>
<feature type="transmembrane region" description="Helical" evidence="1">
    <location>
        <begin position="731"/>
        <end position="747"/>
    </location>
</feature>
<protein>
    <recommendedName>
        <fullName evidence="5">G-protein coupled receptors family 1 profile domain-containing protein</fullName>
    </recommendedName>
</protein>
<keyword evidence="1" id="KW-1133">Transmembrane helix</keyword>
<feature type="transmembrane region" description="Helical" evidence="1">
    <location>
        <begin position="636"/>
        <end position="657"/>
    </location>
</feature>
<dbReference type="AlphaFoldDB" id="A0A814JT11"/>
<feature type="transmembrane region" description="Helical" evidence="1">
    <location>
        <begin position="558"/>
        <end position="576"/>
    </location>
</feature>
<dbReference type="Proteomes" id="UP000663879">
    <property type="component" value="Unassembled WGS sequence"/>
</dbReference>
<feature type="chain" id="PRO_5032656930" description="G-protein coupled receptors family 1 profile domain-containing protein" evidence="2">
    <location>
        <begin position="22"/>
        <end position="774"/>
    </location>
</feature>